<feature type="region of interest" description="Disordered" evidence="1">
    <location>
        <begin position="516"/>
        <end position="542"/>
    </location>
</feature>
<protein>
    <recommendedName>
        <fullName evidence="2">DUF7896 domain-containing protein</fullName>
    </recommendedName>
</protein>
<feature type="region of interest" description="Disordered" evidence="1">
    <location>
        <begin position="946"/>
        <end position="967"/>
    </location>
</feature>
<proteinExistence type="predicted"/>
<dbReference type="KEGG" id="clup:CLUP02_17688"/>
<dbReference type="InterPro" id="IPR057218">
    <property type="entry name" value="DUF7896"/>
</dbReference>
<sequence>MRLDHLIILSGLINRHQDWLLPRFLPGPLAPSSPPRSRQIGRTRIRDCFARLGSAPGHSGSILLSLSRPLDVPSFVFSLPPSHFVSNSNRATLIFLVNDKRDSWILGFLLFHKSSRCLRTMGSLRVHEHVPDNTVHSLPEGKQMTFSPLATSSCVFQFALQKLMIEKSQCKCDCSRTSRMIIEEPSWCLSGKPHALPHQIMADAQFDLDATQPHLRLSLRPPEALVVTFLQAQQSSQLSLLNCPSLAVLRDRACITNGRHVLKTPHGKMEAVSAAASIAGLLSVAGHVVNGLIKLNGFVQAAKEMDIRTESLNAKVGLLSETLEDIKALLQVYEKNLASIIETSWEPNISTLRSHLVRCGKDLDEWSKSYKSVGKSTSKRRKFLDIIQNKRLRGISDMEIKLTAHRSQLIFDLSVLNAASSMAGLAKIDAVQEGLHQLTELSLQSNATNDESLASAAEESAVQNRKLRDHISTAASDRLRQLENQIEAHRLETRQSLTAISDSIYGLASSISSSIEQLSQPHSQTGSMRRLSYSSQTDGSHDGDLQDFLGTSKTSRPIRTFWSCGSAIGMDEYFVAGHNEDLVHCIFCLQRFDINESQQQAMHVVNVHAPAACNQGKLYISLSDFKFHLCECHSAQHLEGLPQTLDSQPTSMYVEKQICQLLSETEYVEKRLGSYIHAFRDMNQVIERIAHRVFWVQDPPQQLIQVLYKAAVLEEKLNVNFNRPFPRSWAPIPEDMIRGGTRWTGESLCSTPHHNLRWFVKDTAIRQAGWRKLDSEEQQSSCTECRGAATYRTFEEAASHLQRQHFKIPGLPPTKADLRAFCHQYQPNKFNGWLESQWRDDLVPLVASLNHRTPSLQKIYQWKLGTLARSDHFITMLWHEAVVGDRKRMLLSSIDGAGKFLTILKDAFPWDGLVHSIPDNSSKMDIDEEDENSSWTRSDGAVDFNLSETVSREEERSYEPPLARFVN</sequence>
<evidence type="ECO:0000313" key="4">
    <source>
        <dbReference type="Proteomes" id="UP000830671"/>
    </source>
</evidence>
<feature type="compositionally biased region" description="Polar residues" evidence="1">
    <location>
        <begin position="520"/>
        <end position="538"/>
    </location>
</feature>
<evidence type="ECO:0000256" key="1">
    <source>
        <dbReference type="SAM" id="MobiDB-lite"/>
    </source>
</evidence>
<dbReference type="Proteomes" id="UP000830671">
    <property type="component" value="Chromosome 10"/>
</dbReference>
<dbReference type="AlphaFoldDB" id="A0A9Q8WAL5"/>
<feature type="domain" description="DUF7896" evidence="2">
    <location>
        <begin position="757"/>
        <end position="807"/>
    </location>
</feature>
<dbReference type="GeneID" id="73351605"/>
<accession>A0A9Q8WAL5</accession>
<dbReference type="EMBL" id="CP019472">
    <property type="protein sequence ID" value="UQC76176.1"/>
    <property type="molecule type" value="Genomic_DNA"/>
</dbReference>
<name>A0A9Q8WAL5_9PEZI</name>
<gene>
    <name evidence="3" type="ORF">CLUP02_17688</name>
</gene>
<organism evidence="3 4">
    <name type="scientific">Colletotrichum lupini</name>
    <dbReference type="NCBI Taxonomy" id="145971"/>
    <lineage>
        <taxon>Eukaryota</taxon>
        <taxon>Fungi</taxon>
        <taxon>Dikarya</taxon>
        <taxon>Ascomycota</taxon>
        <taxon>Pezizomycotina</taxon>
        <taxon>Sordariomycetes</taxon>
        <taxon>Hypocreomycetidae</taxon>
        <taxon>Glomerellales</taxon>
        <taxon>Glomerellaceae</taxon>
        <taxon>Colletotrichum</taxon>
        <taxon>Colletotrichum acutatum species complex</taxon>
    </lineage>
</organism>
<evidence type="ECO:0000313" key="3">
    <source>
        <dbReference type="EMBL" id="UQC76176.1"/>
    </source>
</evidence>
<evidence type="ECO:0000259" key="2">
    <source>
        <dbReference type="Pfam" id="PF25438"/>
    </source>
</evidence>
<dbReference type="Pfam" id="PF25438">
    <property type="entry name" value="DUF7896"/>
    <property type="match status" value="1"/>
</dbReference>
<keyword evidence="4" id="KW-1185">Reference proteome</keyword>
<reference evidence="3" key="1">
    <citation type="journal article" date="2021" name="Mol. Plant Microbe Interact.">
        <title>Complete Genome Sequence of the Plant-Pathogenic Fungus Colletotrichum lupini.</title>
        <authorList>
            <person name="Baroncelli R."/>
            <person name="Pensec F."/>
            <person name="Da Lio D."/>
            <person name="Boufleur T."/>
            <person name="Vicente I."/>
            <person name="Sarrocco S."/>
            <person name="Picot A."/>
            <person name="Baraldi E."/>
            <person name="Sukno S."/>
            <person name="Thon M."/>
            <person name="Le Floch G."/>
        </authorList>
    </citation>
    <scope>NUCLEOTIDE SEQUENCE</scope>
    <source>
        <strain evidence="3">IMI 504893</strain>
    </source>
</reference>
<dbReference type="RefSeq" id="XP_049137819.1">
    <property type="nucleotide sequence ID" value="XM_049296595.1"/>
</dbReference>